<reference evidence="2" key="1">
    <citation type="journal article" date="2012" name="Nat. Genet.">
        <title>Lifestyle transitions in plant pathogenic Colletotrichum fungi deciphered by genome and transcriptome analyses.</title>
        <authorList>
            <person name="O'Connell R.J."/>
            <person name="Thon M.R."/>
            <person name="Hacquard S."/>
            <person name="Amyotte S.G."/>
            <person name="Kleemann J."/>
            <person name="Torres M.F."/>
            <person name="Damm U."/>
            <person name="Buiate E.A."/>
            <person name="Epstein L."/>
            <person name="Alkan N."/>
            <person name="Altmueller J."/>
            <person name="Alvarado-Balderrama L."/>
            <person name="Bauser C.A."/>
            <person name="Becker C."/>
            <person name="Birren B.W."/>
            <person name="Chen Z."/>
            <person name="Choi J."/>
            <person name="Crouch J.A."/>
            <person name="Duvick J.P."/>
            <person name="Farman M.A."/>
            <person name="Gan P."/>
            <person name="Heiman D."/>
            <person name="Henrissat B."/>
            <person name="Howard R.J."/>
            <person name="Kabbage M."/>
            <person name="Koch C."/>
            <person name="Kracher B."/>
            <person name="Kubo Y."/>
            <person name="Law A.D."/>
            <person name="Lebrun M.-H."/>
            <person name="Lee Y.-H."/>
            <person name="Miyara I."/>
            <person name="Moore N."/>
            <person name="Neumann U."/>
            <person name="Nordstroem K."/>
            <person name="Panaccione D.G."/>
            <person name="Panstruga R."/>
            <person name="Place M."/>
            <person name="Proctor R.H."/>
            <person name="Prusky D."/>
            <person name="Rech G."/>
            <person name="Reinhardt R."/>
            <person name="Rollins J.A."/>
            <person name="Rounsley S."/>
            <person name="Schardl C.L."/>
            <person name="Schwartz D.C."/>
            <person name="Shenoy N."/>
            <person name="Shirasu K."/>
            <person name="Sikhakolli U.R."/>
            <person name="Stueber K."/>
            <person name="Sukno S.A."/>
            <person name="Sweigard J.A."/>
            <person name="Takano Y."/>
            <person name="Takahara H."/>
            <person name="Trail F."/>
            <person name="van der Does H.C."/>
            <person name="Voll L.M."/>
            <person name="Will I."/>
            <person name="Young S."/>
            <person name="Zeng Q."/>
            <person name="Zhang J."/>
            <person name="Zhou S."/>
            <person name="Dickman M.B."/>
            <person name="Schulze-Lefert P."/>
            <person name="Ver Loren van Themaat E."/>
            <person name="Ma L.-J."/>
            <person name="Vaillancourt L.J."/>
        </authorList>
    </citation>
    <scope>NUCLEOTIDE SEQUENCE [LARGE SCALE GENOMIC DNA]</scope>
    <source>
        <strain evidence="2">M1.001 / M2 / FGSC 10212</strain>
    </source>
</reference>
<dbReference type="RefSeq" id="XP_008093945.1">
    <property type="nucleotide sequence ID" value="XM_008095754.1"/>
</dbReference>
<dbReference type="AlphaFoldDB" id="E3QGD7"/>
<protein>
    <submittedName>
        <fullName evidence="1">Uncharacterized protein</fullName>
    </submittedName>
</protein>
<dbReference type="eggNOG" id="ENOG502TD1M">
    <property type="taxonomic scope" value="Eukaryota"/>
</dbReference>
<evidence type="ECO:0000313" key="1">
    <source>
        <dbReference type="EMBL" id="EFQ29925.1"/>
    </source>
</evidence>
<organism evidence="2">
    <name type="scientific">Colletotrichum graminicola (strain M1.001 / M2 / FGSC 10212)</name>
    <name type="common">Maize anthracnose fungus</name>
    <name type="synonym">Glomerella graminicola</name>
    <dbReference type="NCBI Taxonomy" id="645133"/>
    <lineage>
        <taxon>Eukaryota</taxon>
        <taxon>Fungi</taxon>
        <taxon>Dikarya</taxon>
        <taxon>Ascomycota</taxon>
        <taxon>Pezizomycotina</taxon>
        <taxon>Sordariomycetes</taxon>
        <taxon>Hypocreomycetidae</taxon>
        <taxon>Glomerellales</taxon>
        <taxon>Glomerellaceae</taxon>
        <taxon>Colletotrichum</taxon>
        <taxon>Colletotrichum graminicola species complex</taxon>
    </lineage>
</organism>
<dbReference type="GeneID" id="24410434"/>
<dbReference type="EMBL" id="GG697347">
    <property type="protein sequence ID" value="EFQ29925.1"/>
    <property type="molecule type" value="Genomic_DNA"/>
</dbReference>
<sequence>MEIMAAVQDFVRRSGGELFDINFLVLMCFMYRSYQQDPQHQSFLEEAAWSSNKRIRSNGLVPKVNLAEFLAYMPHIIRKSEHLGLATYGHPFRAVSSALAQDTNVFGDQHSVQSTRINEAAVMTAIDDMGLTLADFRESTRHILVLQQWVEGPCYEGLVMDRDITQFSAGCLTPYRSDKTKRYGGRAEQPLLVTAPELVIRNPRPGFAVAAAAEQGPQFATDNNAGLVIRPS</sequence>
<gene>
    <name evidence="1" type="ORF">GLRG_05069</name>
</gene>
<keyword evidence="2" id="KW-1185">Reference proteome</keyword>
<dbReference type="HOGENOM" id="CLU_1194807_0_0_1"/>
<dbReference type="Proteomes" id="UP000008782">
    <property type="component" value="Unassembled WGS sequence"/>
</dbReference>
<accession>E3QGD7</accession>
<name>E3QGD7_COLGM</name>
<dbReference type="VEuPathDB" id="FungiDB:GLRG_05069"/>
<evidence type="ECO:0000313" key="2">
    <source>
        <dbReference type="Proteomes" id="UP000008782"/>
    </source>
</evidence>
<proteinExistence type="predicted"/>